<evidence type="ECO:0000256" key="1">
    <source>
        <dbReference type="SAM" id="Phobius"/>
    </source>
</evidence>
<dbReference type="GO" id="GO:0005524">
    <property type="term" value="F:ATP binding"/>
    <property type="evidence" value="ECO:0007669"/>
    <property type="project" value="UniProtKB-KW"/>
</dbReference>
<keyword evidence="1" id="KW-1133">Transmembrane helix</keyword>
<dbReference type="EMBL" id="JBEZFP010000113">
    <property type="protein sequence ID" value="MEU8138164.1"/>
    <property type="molecule type" value="Genomic_DNA"/>
</dbReference>
<evidence type="ECO:0000313" key="2">
    <source>
        <dbReference type="EMBL" id="MEU8138164.1"/>
    </source>
</evidence>
<protein>
    <submittedName>
        <fullName evidence="2">ATP-binding protein</fullName>
    </submittedName>
</protein>
<gene>
    <name evidence="2" type="ORF">AB0C36_32235</name>
</gene>
<keyword evidence="1" id="KW-0812">Transmembrane</keyword>
<feature type="transmembrane region" description="Helical" evidence="1">
    <location>
        <begin position="29"/>
        <end position="48"/>
    </location>
</feature>
<reference evidence="2 3" key="1">
    <citation type="submission" date="2024-06" db="EMBL/GenBank/DDBJ databases">
        <title>The Natural Products Discovery Center: Release of the First 8490 Sequenced Strains for Exploring Actinobacteria Biosynthetic Diversity.</title>
        <authorList>
            <person name="Kalkreuter E."/>
            <person name="Kautsar S.A."/>
            <person name="Yang D."/>
            <person name="Bader C.D."/>
            <person name="Teijaro C.N."/>
            <person name="Fluegel L."/>
            <person name="Davis C.M."/>
            <person name="Simpson J.R."/>
            <person name="Lauterbach L."/>
            <person name="Steele A.D."/>
            <person name="Gui C."/>
            <person name="Meng S."/>
            <person name="Li G."/>
            <person name="Viehrig K."/>
            <person name="Ye F."/>
            <person name="Su P."/>
            <person name="Kiefer A.F."/>
            <person name="Nichols A."/>
            <person name="Cepeda A.J."/>
            <person name="Yan W."/>
            <person name="Fan B."/>
            <person name="Jiang Y."/>
            <person name="Adhikari A."/>
            <person name="Zheng C.-J."/>
            <person name="Schuster L."/>
            <person name="Cowan T.M."/>
            <person name="Smanski M.J."/>
            <person name="Chevrette M.G."/>
            <person name="De Carvalho L.P.S."/>
            <person name="Shen B."/>
        </authorList>
    </citation>
    <scope>NUCLEOTIDE SEQUENCE [LARGE SCALE GENOMIC DNA]</scope>
    <source>
        <strain evidence="2 3">NPDC048946</strain>
    </source>
</reference>
<sequence length="173" mass="18612">MPTALSAAASAVVVALVDADARLVLGVCLAVATGAIAVATAAAGRRGARIRQLTREREADVSAQYHRHQAEAESLRQYLAAQDAAQQRLTEDLLPKTILRLKQGESAREIVHELAATDEQLPRVTAEFAASQRTVLRLVAEAVEAEEGMRDSAQRAFVNIARRVQAIVHQQAT</sequence>
<keyword evidence="3" id="KW-1185">Reference proteome</keyword>
<keyword evidence="2" id="KW-0547">Nucleotide-binding</keyword>
<organism evidence="2 3">
    <name type="scientific">Streptodolium elevatio</name>
    <dbReference type="NCBI Taxonomy" id="3157996"/>
    <lineage>
        <taxon>Bacteria</taxon>
        <taxon>Bacillati</taxon>
        <taxon>Actinomycetota</taxon>
        <taxon>Actinomycetes</taxon>
        <taxon>Kitasatosporales</taxon>
        <taxon>Streptomycetaceae</taxon>
        <taxon>Streptodolium</taxon>
    </lineage>
</organism>
<evidence type="ECO:0000313" key="3">
    <source>
        <dbReference type="Proteomes" id="UP001551482"/>
    </source>
</evidence>
<comment type="caution">
    <text evidence="2">The sequence shown here is derived from an EMBL/GenBank/DDBJ whole genome shotgun (WGS) entry which is preliminary data.</text>
</comment>
<name>A0ABV3DQY4_9ACTN</name>
<keyword evidence="2" id="KW-0067">ATP-binding</keyword>
<proteinExistence type="predicted"/>
<accession>A0ABV3DQY4</accession>
<keyword evidence="1" id="KW-0472">Membrane</keyword>
<dbReference type="Proteomes" id="UP001551482">
    <property type="component" value="Unassembled WGS sequence"/>
</dbReference>
<feature type="non-terminal residue" evidence="2">
    <location>
        <position position="173"/>
    </location>
</feature>